<accession>A0A843TRN7</accession>
<keyword evidence="5" id="KW-1185">Reference proteome</keyword>
<dbReference type="GO" id="GO:0000815">
    <property type="term" value="C:ESCRT III complex"/>
    <property type="evidence" value="ECO:0007669"/>
    <property type="project" value="TreeGrafter"/>
</dbReference>
<evidence type="ECO:0000313" key="5">
    <source>
        <dbReference type="Proteomes" id="UP000652761"/>
    </source>
</evidence>
<dbReference type="InterPro" id="IPR005024">
    <property type="entry name" value="Snf7_fam"/>
</dbReference>
<sequence>MNPARSPPVPENCGRFLLWGFHQVVTQAGPISALTLEMLEEKEVTLQKKISMELERAKEFTRTSNRQAAAFATLHVMHLLGDSCTVCNPSYLVRTALVSFFLGRNVGIFENILHRVKIHLKTCFTFVCPAAALQCLKRKKFYESQVEQLWDFQLRIHDQQQKQSQKHQHDVSDGCNK</sequence>
<evidence type="ECO:0000313" key="4">
    <source>
        <dbReference type="EMBL" id="MQL74248.1"/>
    </source>
</evidence>
<dbReference type="GO" id="GO:0005771">
    <property type="term" value="C:multivesicular body"/>
    <property type="evidence" value="ECO:0007669"/>
    <property type="project" value="TreeGrafter"/>
</dbReference>
<evidence type="ECO:0000256" key="3">
    <source>
        <dbReference type="ARBA" id="ARBA00022753"/>
    </source>
</evidence>
<comment type="caution">
    <text evidence="4">The sequence shown here is derived from an EMBL/GenBank/DDBJ whole genome shotgun (WGS) entry which is preliminary data.</text>
</comment>
<organism evidence="4 5">
    <name type="scientific">Colocasia esculenta</name>
    <name type="common">Wild taro</name>
    <name type="synonym">Arum esculentum</name>
    <dbReference type="NCBI Taxonomy" id="4460"/>
    <lineage>
        <taxon>Eukaryota</taxon>
        <taxon>Viridiplantae</taxon>
        <taxon>Streptophyta</taxon>
        <taxon>Embryophyta</taxon>
        <taxon>Tracheophyta</taxon>
        <taxon>Spermatophyta</taxon>
        <taxon>Magnoliopsida</taxon>
        <taxon>Liliopsida</taxon>
        <taxon>Araceae</taxon>
        <taxon>Aroideae</taxon>
        <taxon>Colocasieae</taxon>
        <taxon>Colocasia</taxon>
    </lineage>
</organism>
<dbReference type="PANTHER" id="PTHR22761">
    <property type="entry name" value="CHARGED MULTIVESICULAR BODY PROTEIN"/>
    <property type="match status" value="1"/>
</dbReference>
<proteinExistence type="inferred from homology"/>
<keyword evidence="3" id="KW-0967">Endosome</keyword>
<dbReference type="PANTHER" id="PTHR22761:SF10">
    <property type="entry name" value="GH13992P"/>
    <property type="match status" value="1"/>
</dbReference>
<dbReference type="AlphaFoldDB" id="A0A843TRN7"/>
<evidence type="ECO:0000256" key="2">
    <source>
        <dbReference type="ARBA" id="ARBA00006190"/>
    </source>
</evidence>
<dbReference type="GO" id="GO:0006900">
    <property type="term" value="P:vesicle budding from membrane"/>
    <property type="evidence" value="ECO:0007669"/>
    <property type="project" value="TreeGrafter"/>
</dbReference>
<comment type="subcellular location">
    <subcellularLocation>
        <location evidence="1">Endosome</location>
    </subcellularLocation>
</comment>
<reference evidence="4" key="1">
    <citation type="submission" date="2017-07" db="EMBL/GenBank/DDBJ databases">
        <title>Taro Niue Genome Assembly and Annotation.</title>
        <authorList>
            <person name="Atibalentja N."/>
            <person name="Keating K."/>
            <person name="Fields C.J."/>
        </authorList>
    </citation>
    <scope>NUCLEOTIDE SEQUENCE</scope>
    <source>
        <strain evidence="4">Niue_2</strain>
        <tissue evidence="4">Leaf</tissue>
    </source>
</reference>
<gene>
    <name evidence="4" type="ORF">Taro_006590</name>
</gene>
<dbReference type="OrthoDB" id="5592979at2759"/>
<dbReference type="EMBL" id="NMUH01000197">
    <property type="protein sequence ID" value="MQL74248.1"/>
    <property type="molecule type" value="Genomic_DNA"/>
</dbReference>
<protein>
    <submittedName>
        <fullName evidence="4">Uncharacterized protein</fullName>
    </submittedName>
</protein>
<dbReference type="GO" id="GO:0032511">
    <property type="term" value="P:late endosome to vacuole transport via multivesicular body sorting pathway"/>
    <property type="evidence" value="ECO:0007669"/>
    <property type="project" value="TreeGrafter"/>
</dbReference>
<dbReference type="Proteomes" id="UP000652761">
    <property type="component" value="Unassembled WGS sequence"/>
</dbReference>
<evidence type="ECO:0000256" key="1">
    <source>
        <dbReference type="ARBA" id="ARBA00004177"/>
    </source>
</evidence>
<comment type="similarity">
    <text evidence="2">Belongs to the SNF7 family.</text>
</comment>
<dbReference type="GO" id="GO:0009898">
    <property type="term" value="C:cytoplasmic side of plasma membrane"/>
    <property type="evidence" value="ECO:0007669"/>
    <property type="project" value="TreeGrafter"/>
</dbReference>
<name>A0A843TRN7_COLES</name>
<dbReference type="Gene3D" id="1.10.287.1060">
    <property type="entry name" value="ESAT-6-like"/>
    <property type="match status" value="2"/>
</dbReference>